<feature type="domain" description="4Fe-4S ferredoxin-type" evidence="7">
    <location>
        <begin position="3"/>
        <end position="32"/>
    </location>
</feature>
<dbReference type="GO" id="GO:0046872">
    <property type="term" value="F:metal ion binding"/>
    <property type="evidence" value="ECO:0007669"/>
    <property type="project" value="UniProtKB-KW"/>
</dbReference>
<keyword evidence="1" id="KW-0813">Transport</keyword>
<dbReference type="InterPro" id="IPR017896">
    <property type="entry name" value="4Fe4S_Fe-S-bd"/>
</dbReference>
<protein>
    <submittedName>
        <fullName evidence="8">4Fe-4S dicluster domain-containing protein</fullName>
    </submittedName>
</protein>
<dbReference type="EMBL" id="SOJN01000034">
    <property type="protein sequence ID" value="TET47092.1"/>
    <property type="molecule type" value="Genomic_DNA"/>
</dbReference>
<evidence type="ECO:0000256" key="1">
    <source>
        <dbReference type="ARBA" id="ARBA00022448"/>
    </source>
</evidence>
<keyword evidence="2" id="KW-0004">4Fe-4S</keyword>
<dbReference type="Pfam" id="PF13247">
    <property type="entry name" value="Fer4_11"/>
    <property type="match status" value="1"/>
</dbReference>
<name>A0A523UX21_UNCT6</name>
<dbReference type="PROSITE" id="PS51379">
    <property type="entry name" value="4FE4S_FER_2"/>
    <property type="match status" value="3"/>
</dbReference>
<keyword evidence="4" id="KW-0249">Electron transport</keyword>
<sequence>MHKLIMVDQDKCTGCRACEMVCSVKHAGVSNPARSRISVIKWESEGFYMPLLCQQCSEPACMAVCPKDAITRDEETGRVLIDYDTCIKCKMCVAACPFGAAGWDAVEEKPIKCDLCDGDPECCKICDPQALEYVDASTATMRKKRSAVLKFSELMRKFA</sequence>
<organism evidence="8 9">
    <name type="scientific">candidate division TA06 bacterium</name>
    <dbReference type="NCBI Taxonomy" id="2250710"/>
    <lineage>
        <taxon>Bacteria</taxon>
        <taxon>Bacteria division TA06</taxon>
    </lineage>
</organism>
<keyword evidence="5" id="KW-0408">Iron</keyword>
<accession>A0A523UX21</accession>
<feature type="domain" description="4Fe-4S ferredoxin-type" evidence="7">
    <location>
        <begin position="77"/>
        <end position="106"/>
    </location>
</feature>
<dbReference type="Gene3D" id="3.30.70.20">
    <property type="match status" value="2"/>
</dbReference>
<dbReference type="InterPro" id="IPR050294">
    <property type="entry name" value="RnfB_subfamily"/>
</dbReference>
<gene>
    <name evidence="8" type="ORF">E3J62_02425</name>
</gene>
<dbReference type="PANTHER" id="PTHR42859">
    <property type="entry name" value="OXIDOREDUCTASE"/>
    <property type="match status" value="1"/>
</dbReference>
<feature type="domain" description="4Fe-4S ferredoxin-type" evidence="7">
    <location>
        <begin position="44"/>
        <end position="75"/>
    </location>
</feature>
<dbReference type="GO" id="GO:0051539">
    <property type="term" value="F:4 iron, 4 sulfur cluster binding"/>
    <property type="evidence" value="ECO:0007669"/>
    <property type="project" value="UniProtKB-KW"/>
</dbReference>
<dbReference type="CDD" id="cd10550">
    <property type="entry name" value="DMSOR_beta_like"/>
    <property type="match status" value="1"/>
</dbReference>
<evidence type="ECO:0000256" key="4">
    <source>
        <dbReference type="ARBA" id="ARBA00022982"/>
    </source>
</evidence>
<dbReference type="Proteomes" id="UP000315525">
    <property type="component" value="Unassembled WGS sequence"/>
</dbReference>
<dbReference type="AlphaFoldDB" id="A0A523UX21"/>
<comment type="caution">
    <text evidence="8">The sequence shown here is derived from an EMBL/GenBank/DDBJ whole genome shotgun (WGS) entry which is preliminary data.</text>
</comment>
<dbReference type="SUPFAM" id="SSF54862">
    <property type="entry name" value="4Fe-4S ferredoxins"/>
    <property type="match status" value="1"/>
</dbReference>
<proteinExistence type="predicted"/>
<evidence type="ECO:0000313" key="9">
    <source>
        <dbReference type="Proteomes" id="UP000315525"/>
    </source>
</evidence>
<dbReference type="PANTHER" id="PTHR42859:SF10">
    <property type="entry name" value="DIMETHYLSULFOXIDE REDUCTASE CHAIN B"/>
    <property type="match status" value="1"/>
</dbReference>
<dbReference type="PROSITE" id="PS00198">
    <property type="entry name" value="4FE4S_FER_1"/>
    <property type="match status" value="1"/>
</dbReference>
<feature type="non-terminal residue" evidence="8">
    <location>
        <position position="159"/>
    </location>
</feature>
<reference evidence="8 9" key="1">
    <citation type="submission" date="2019-03" db="EMBL/GenBank/DDBJ databases">
        <title>Metabolic potential of uncultured bacteria and archaea associated with petroleum seepage in deep-sea sediments.</title>
        <authorList>
            <person name="Dong X."/>
            <person name="Hubert C."/>
        </authorList>
    </citation>
    <scope>NUCLEOTIDE SEQUENCE [LARGE SCALE GENOMIC DNA]</scope>
    <source>
        <strain evidence="8">E44_bin18</strain>
    </source>
</reference>
<keyword evidence="3" id="KW-0479">Metal-binding</keyword>
<evidence type="ECO:0000256" key="5">
    <source>
        <dbReference type="ARBA" id="ARBA00023004"/>
    </source>
</evidence>
<evidence type="ECO:0000313" key="8">
    <source>
        <dbReference type="EMBL" id="TET47092.1"/>
    </source>
</evidence>
<dbReference type="InterPro" id="IPR017900">
    <property type="entry name" value="4Fe4S_Fe_S_CS"/>
</dbReference>
<keyword evidence="6" id="KW-0411">Iron-sulfur</keyword>
<evidence type="ECO:0000259" key="7">
    <source>
        <dbReference type="PROSITE" id="PS51379"/>
    </source>
</evidence>
<dbReference type="Pfam" id="PF12797">
    <property type="entry name" value="Fer4_2"/>
    <property type="match status" value="1"/>
</dbReference>
<evidence type="ECO:0000256" key="3">
    <source>
        <dbReference type="ARBA" id="ARBA00022723"/>
    </source>
</evidence>
<evidence type="ECO:0000256" key="2">
    <source>
        <dbReference type="ARBA" id="ARBA00022485"/>
    </source>
</evidence>
<evidence type="ECO:0000256" key="6">
    <source>
        <dbReference type="ARBA" id="ARBA00023014"/>
    </source>
</evidence>